<feature type="transmembrane region" description="Helical" evidence="7">
    <location>
        <begin position="133"/>
        <end position="155"/>
    </location>
</feature>
<feature type="compositionally biased region" description="Basic and acidic residues" evidence="6">
    <location>
        <begin position="1"/>
        <end position="10"/>
    </location>
</feature>
<proteinExistence type="predicted"/>
<dbReference type="EMBL" id="VCGU01000459">
    <property type="protein sequence ID" value="TRY61462.1"/>
    <property type="molecule type" value="Genomic_DNA"/>
</dbReference>
<dbReference type="GO" id="GO:0016020">
    <property type="term" value="C:membrane"/>
    <property type="evidence" value="ECO:0007669"/>
    <property type="project" value="UniProtKB-SubCell"/>
</dbReference>
<sequence>MMHDQDKRYPPPDYVHPPPSMISGPPPSTTVTLNTDPTPGAHVTEIHLDIGYFKTFPGILKLIQMIFGIICMACSSPARGERGSRHGIGHNHWFLFVVVTCFIITLLWSFFYFLQMRNTIRGNMPFSWLKVELYYTILATILYFIAFIVILAGFGGCAGRSGCDARIAAGAFGIFNTIAYGLGAYILKNDYDATPPELQ</sequence>
<accession>A0A553N7P9</accession>
<evidence type="ECO:0000256" key="4">
    <source>
        <dbReference type="ARBA" id="ARBA00023136"/>
    </source>
</evidence>
<evidence type="ECO:0000313" key="9">
    <source>
        <dbReference type="EMBL" id="TRY61462.1"/>
    </source>
</evidence>
<organism evidence="9 10">
    <name type="scientific">Tigriopus californicus</name>
    <name type="common">Marine copepod</name>
    <dbReference type="NCBI Taxonomy" id="6832"/>
    <lineage>
        <taxon>Eukaryota</taxon>
        <taxon>Metazoa</taxon>
        <taxon>Ecdysozoa</taxon>
        <taxon>Arthropoda</taxon>
        <taxon>Crustacea</taxon>
        <taxon>Multicrustacea</taxon>
        <taxon>Hexanauplia</taxon>
        <taxon>Copepoda</taxon>
        <taxon>Harpacticoida</taxon>
        <taxon>Harpacticidae</taxon>
        <taxon>Tigriopus</taxon>
    </lineage>
</organism>
<evidence type="ECO:0000259" key="8">
    <source>
        <dbReference type="PROSITE" id="PS51225"/>
    </source>
</evidence>
<dbReference type="Pfam" id="PF01284">
    <property type="entry name" value="MARVEL"/>
    <property type="match status" value="1"/>
</dbReference>
<dbReference type="PANTHER" id="PTHR22776:SF97">
    <property type="entry name" value="RE01453P"/>
    <property type="match status" value="1"/>
</dbReference>
<evidence type="ECO:0000256" key="7">
    <source>
        <dbReference type="SAM" id="Phobius"/>
    </source>
</evidence>
<gene>
    <name evidence="9" type="ORF">TCAL_01778</name>
</gene>
<feature type="region of interest" description="Disordered" evidence="6">
    <location>
        <begin position="1"/>
        <end position="31"/>
    </location>
</feature>
<dbReference type="InterPro" id="IPR008253">
    <property type="entry name" value="Marvel"/>
</dbReference>
<dbReference type="PANTHER" id="PTHR22776">
    <property type="entry name" value="MARVEL-CONTAINING POTENTIAL LIPID RAFT-ASSOCIATED PROTEIN"/>
    <property type="match status" value="1"/>
</dbReference>
<dbReference type="InterPro" id="IPR050578">
    <property type="entry name" value="MARVEL-CKLF_proteins"/>
</dbReference>
<evidence type="ECO:0000256" key="5">
    <source>
        <dbReference type="PROSITE-ProRule" id="PRU00581"/>
    </source>
</evidence>
<name>A0A553N7P9_TIGCA</name>
<keyword evidence="3 7" id="KW-1133">Transmembrane helix</keyword>
<evidence type="ECO:0000256" key="6">
    <source>
        <dbReference type="SAM" id="MobiDB-lite"/>
    </source>
</evidence>
<keyword evidence="4 5" id="KW-0472">Membrane</keyword>
<keyword evidence="2 5" id="KW-0812">Transmembrane</keyword>
<evidence type="ECO:0000256" key="2">
    <source>
        <dbReference type="ARBA" id="ARBA00022692"/>
    </source>
</evidence>
<dbReference type="OMA" id="ELTYTIC"/>
<comment type="caution">
    <text evidence="9">The sequence shown here is derived from an EMBL/GenBank/DDBJ whole genome shotgun (WGS) entry which is preliminary data.</text>
</comment>
<feature type="transmembrane region" description="Helical" evidence="7">
    <location>
        <begin position="62"/>
        <end position="80"/>
    </location>
</feature>
<feature type="transmembrane region" description="Helical" evidence="7">
    <location>
        <begin position="167"/>
        <end position="187"/>
    </location>
</feature>
<reference evidence="9 10" key="1">
    <citation type="journal article" date="2018" name="Nat. Ecol. Evol.">
        <title>Genomic signatures of mitonuclear coevolution across populations of Tigriopus californicus.</title>
        <authorList>
            <person name="Barreto F.S."/>
            <person name="Watson E.T."/>
            <person name="Lima T.G."/>
            <person name="Willett C.S."/>
            <person name="Edmands S."/>
            <person name="Li W."/>
            <person name="Burton R.S."/>
        </authorList>
    </citation>
    <scope>NUCLEOTIDE SEQUENCE [LARGE SCALE GENOMIC DNA]</scope>
    <source>
        <strain evidence="9 10">San Diego</strain>
    </source>
</reference>
<keyword evidence="10" id="KW-1185">Reference proteome</keyword>
<feature type="compositionally biased region" description="Pro residues" evidence="6">
    <location>
        <begin position="11"/>
        <end position="28"/>
    </location>
</feature>
<dbReference type="AlphaFoldDB" id="A0A553N7P9"/>
<evidence type="ECO:0000256" key="3">
    <source>
        <dbReference type="ARBA" id="ARBA00022989"/>
    </source>
</evidence>
<feature type="transmembrane region" description="Helical" evidence="7">
    <location>
        <begin position="92"/>
        <end position="113"/>
    </location>
</feature>
<dbReference type="Proteomes" id="UP000318571">
    <property type="component" value="Chromosome 8"/>
</dbReference>
<evidence type="ECO:0000256" key="1">
    <source>
        <dbReference type="ARBA" id="ARBA00004141"/>
    </source>
</evidence>
<feature type="domain" description="MARVEL" evidence="8">
    <location>
        <begin position="52"/>
        <end position="192"/>
    </location>
</feature>
<evidence type="ECO:0000313" key="10">
    <source>
        <dbReference type="Proteomes" id="UP000318571"/>
    </source>
</evidence>
<protein>
    <recommendedName>
        <fullName evidence="8">MARVEL domain-containing protein</fullName>
    </recommendedName>
</protein>
<dbReference type="PROSITE" id="PS51225">
    <property type="entry name" value="MARVEL"/>
    <property type="match status" value="1"/>
</dbReference>
<comment type="subcellular location">
    <subcellularLocation>
        <location evidence="1">Membrane</location>
        <topology evidence="1">Multi-pass membrane protein</topology>
    </subcellularLocation>
</comment>